<sequence length="160" mass="18405">MADPRIPMLLTLLEQAYDRPTWHGPNLRSSLRGLTPEEALWRPAEGRHCAWEYALHCAYWKFMATRHLTGELERGRFPRKPANFPAVPAEPTAEAWKADLELLHACHLELRAAVERLEPGRLDEKSGRWTLAEHAFGAANHDLYHAGQVRLLRRLMGKDR</sequence>
<dbReference type="Proteomes" id="UP000265715">
    <property type="component" value="Unassembled WGS sequence"/>
</dbReference>
<organism evidence="2 3">
    <name type="scientific">Calidithermus terrae</name>
    <dbReference type="NCBI Taxonomy" id="1408545"/>
    <lineage>
        <taxon>Bacteria</taxon>
        <taxon>Thermotogati</taxon>
        <taxon>Deinococcota</taxon>
        <taxon>Deinococci</taxon>
        <taxon>Thermales</taxon>
        <taxon>Thermaceae</taxon>
        <taxon>Calidithermus</taxon>
    </lineage>
</organism>
<dbReference type="InterPro" id="IPR024775">
    <property type="entry name" value="DinB-like"/>
</dbReference>
<dbReference type="Pfam" id="PF12867">
    <property type="entry name" value="DinB_2"/>
    <property type="match status" value="1"/>
</dbReference>
<feature type="domain" description="DinB-like" evidence="1">
    <location>
        <begin position="26"/>
        <end position="149"/>
    </location>
</feature>
<dbReference type="AlphaFoldDB" id="A0A399F692"/>
<comment type="caution">
    <text evidence="2">The sequence shown here is derived from an EMBL/GenBank/DDBJ whole genome shotgun (WGS) entry which is preliminary data.</text>
</comment>
<evidence type="ECO:0000313" key="3">
    <source>
        <dbReference type="Proteomes" id="UP000265715"/>
    </source>
</evidence>
<name>A0A399F692_9DEIN</name>
<gene>
    <name evidence="2" type="ORF">Mterra_00470</name>
</gene>
<dbReference type="InterPro" id="IPR034660">
    <property type="entry name" value="DinB/YfiT-like"/>
</dbReference>
<dbReference type="Gene3D" id="1.20.120.450">
    <property type="entry name" value="dinb family like domain"/>
    <property type="match status" value="1"/>
</dbReference>
<evidence type="ECO:0000259" key="1">
    <source>
        <dbReference type="Pfam" id="PF12867"/>
    </source>
</evidence>
<proteinExistence type="predicted"/>
<reference evidence="2 3" key="1">
    <citation type="submission" date="2018-08" db="EMBL/GenBank/DDBJ databases">
        <title>Meiothermus terrae DSM 26712 genome sequencing project.</title>
        <authorList>
            <person name="Da Costa M.S."/>
            <person name="Albuquerque L."/>
            <person name="Raposo P."/>
            <person name="Froufe H.J.C."/>
            <person name="Barroso C.S."/>
            <person name="Egas C."/>
        </authorList>
    </citation>
    <scope>NUCLEOTIDE SEQUENCE [LARGE SCALE GENOMIC DNA]</scope>
    <source>
        <strain evidence="2 3">DSM 26712</strain>
    </source>
</reference>
<dbReference type="EMBL" id="QXDL01000010">
    <property type="protein sequence ID" value="RIH90402.1"/>
    <property type="molecule type" value="Genomic_DNA"/>
</dbReference>
<dbReference type="OrthoDB" id="68731at2"/>
<dbReference type="RefSeq" id="WP_119313702.1">
    <property type="nucleotide sequence ID" value="NZ_QXDL01000010.1"/>
</dbReference>
<accession>A0A399F692</accession>
<dbReference type="SUPFAM" id="SSF109854">
    <property type="entry name" value="DinB/YfiT-like putative metalloenzymes"/>
    <property type="match status" value="1"/>
</dbReference>
<protein>
    <submittedName>
        <fullName evidence="2">DinB superfamily protein</fullName>
    </submittedName>
</protein>
<evidence type="ECO:0000313" key="2">
    <source>
        <dbReference type="EMBL" id="RIH90402.1"/>
    </source>
</evidence>
<keyword evidence="3" id="KW-1185">Reference proteome</keyword>